<dbReference type="Pfam" id="PF14541">
    <property type="entry name" value="TAXi_C"/>
    <property type="match status" value="1"/>
</dbReference>
<dbReference type="InterPro" id="IPR051708">
    <property type="entry name" value="Plant_Aspart_Prot_A1"/>
</dbReference>
<feature type="active site" evidence="6">
    <location>
        <position position="340"/>
    </location>
</feature>
<dbReference type="GO" id="GO:0006508">
    <property type="term" value="P:proteolysis"/>
    <property type="evidence" value="ECO:0007669"/>
    <property type="project" value="UniProtKB-KW"/>
</dbReference>
<dbReference type="CDD" id="cd05476">
    <property type="entry name" value="pepsin_A_like_plant"/>
    <property type="match status" value="1"/>
</dbReference>
<feature type="chain" id="PRO_5012397524" description="Peptidase A1 domain-containing protein" evidence="7">
    <location>
        <begin position="21"/>
        <end position="471"/>
    </location>
</feature>
<dbReference type="PANTHER" id="PTHR47967:SF36">
    <property type="entry name" value="PEPTIDASE A1 DOMAIN-CONTAINING PROTEIN"/>
    <property type="match status" value="1"/>
</dbReference>
<dbReference type="Gene3D" id="2.40.70.10">
    <property type="entry name" value="Acid Proteases"/>
    <property type="match status" value="2"/>
</dbReference>
<proteinExistence type="inferred from homology"/>
<dbReference type="InterPro" id="IPR032861">
    <property type="entry name" value="TAXi_N"/>
</dbReference>
<evidence type="ECO:0000256" key="1">
    <source>
        <dbReference type="ARBA" id="ARBA00007447"/>
    </source>
</evidence>
<dbReference type="FunFam" id="2.40.70.10:FF:000034">
    <property type="entry name" value="Aspartyl protease family protein"/>
    <property type="match status" value="1"/>
</dbReference>
<dbReference type="PRINTS" id="PR00792">
    <property type="entry name" value="PEPSIN"/>
</dbReference>
<comment type="caution">
    <text evidence="9">The sequence shown here is derived from an EMBL/GenBank/DDBJ whole genome shotgun (WGS) entry which is preliminary data.</text>
</comment>
<feature type="signal peptide" evidence="7">
    <location>
        <begin position="1"/>
        <end position="20"/>
    </location>
</feature>
<feature type="domain" description="Peptidase A1" evidence="8">
    <location>
        <begin position="93"/>
        <end position="466"/>
    </location>
</feature>
<evidence type="ECO:0000256" key="5">
    <source>
        <dbReference type="ARBA" id="ARBA00023180"/>
    </source>
</evidence>
<reference evidence="10" key="1">
    <citation type="journal article" date="2017" name="Plant J.">
        <title>The pomegranate (Punica granatum L.) genome and the genomics of punicalagin biosynthesis.</title>
        <authorList>
            <person name="Qin G."/>
            <person name="Xu C."/>
            <person name="Ming R."/>
            <person name="Tang H."/>
            <person name="Guyot R."/>
            <person name="Kramer E.M."/>
            <person name="Hu Y."/>
            <person name="Yi X."/>
            <person name="Qi Y."/>
            <person name="Xu X."/>
            <person name="Gao Z."/>
            <person name="Pan H."/>
            <person name="Jian J."/>
            <person name="Tian Y."/>
            <person name="Yue Z."/>
            <person name="Xu Y."/>
        </authorList>
    </citation>
    <scope>NUCLEOTIDE SEQUENCE [LARGE SCALE GENOMIC DNA]</scope>
    <source>
        <strain evidence="10">cv. Dabenzi</strain>
    </source>
</reference>
<dbReference type="EMBL" id="MTKT01002011">
    <property type="protein sequence ID" value="OWM82571.1"/>
    <property type="molecule type" value="Genomic_DNA"/>
</dbReference>
<dbReference type="GO" id="GO:0005576">
    <property type="term" value="C:extracellular region"/>
    <property type="evidence" value="ECO:0007669"/>
    <property type="project" value="TreeGrafter"/>
</dbReference>
<name>A0A218XDL2_PUNGR</name>
<accession>A0A218XDL2</accession>
<dbReference type="InterPro" id="IPR021109">
    <property type="entry name" value="Peptidase_aspartic_dom_sf"/>
</dbReference>
<organism evidence="9 10">
    <name type="scientific">Punica granatum</name>
    <name type="common">Pomegranate</name>
    <dbReference type="NCBI Taxonomy" id="22663"/>
    <lineage>
        <taxon>Eukaryota</taxon>
        <taxon>Viridiplantae</taxon>
        <taxon>Streptophyta</taxon>
        <taxon>Embryophyta</taxon>
        <taxon>Tracheophyta</taxon>
        <taxon>Spermatophyta</taxon>
        <taxon>Magnoliopsida</taxon>
        <taxon>eudicotyledons</taxon>
        <taxon>Gunneridae</taxon>
        <taxon>Pentapetalae</taxon>
        <taxon>rosids</taxon>
        <taxon>malvids</taxon>
        <taxon>Myrtales</taxon>
        <taxon>Lythraceae</taxon>
        <taxon>Punica</taxon>
    </lineage>
</organism>
<keyword evidence="5" id="KW-0325">Glycoprotein</keyword>
<evidence type="ECO:0000313" key="10">
    <source>
        <dbReference type="Proteomes" id="UP000197138"/>
    </source>
</evidence>
<dbReference type="Proteomes" id="UP000197138">
    <property type="component" value="Unassembled WGS sequence"/>
</dbReference>
<dbReference type="InterPro" id="IPR033121">
    <property type="entry name" value="PEPTIDASE_A1"/>
</dbReference>
<keyword evidence="2" id="KW-0645">Protease</keyword>
<dbReference type="GO" id="GO:0004190">
    <property type="term" value="F:aspartic-type endopeptidase activity"/>
    <property type="evidence" value="ECO:0007669"/>
    <property type="project" value="UniProtKB-KW"/>
</dbReference>
<dbReference type="SUPFAM" id="SSF50630">
    <property type="entry name" value="Acid proteases"/>
    <property type="match status" value="1"/>
</dbReference>
<evidence type="ECO:0000256" key="3">
    <source>
        <dbReference type="ARBA" id="ARBA00022750"/>
    </source>
</evidence>
<evidence type="ECO:0000313" key="9">
    <source>
        <dbReference type="EMBL" id="OWM82571.1"/>
    </source>
</evidence>
<dbReference type="InterPro" id="IPR032799">
    <property type="entry name" value="TAXi_C"/>
</dbReference>
<keyword evidence="4" id="KW-0378">Hydrolase</keyword>
<protein>
    <recommendedName>
        <fullName evidence="8">Peptidase A1 domain-containing protein</fullName>
    </recommendedName>
</protein>
<evidence type="ECO:0000256" key="4">
    <source>
        <dbReference type="ARBA" id="ARBA00022801"/>
    </source>
</evidence>
<dbReference type="PANTHER" id="PTHR47967">
    <property type="entry name" value="OS07G0603500 PROTEIN-RELATED"/>
    <property type="match status" value="1"/>
</dbReference>
<evidence type="ECO:0000256" key="2">
    <source>
        <dbReference type="ARBA" id="ARBA00022670"/>
    </source>
</evidence>
<dbReference type="InterPro" id="IPR034161">
    <property type="entry name" value="Pepsin-like_plant"/>
</dbReference>
<dbReference type="InterPro" id="IPR001461">
    <property type="entry name" value="Aspartic_peptidase_A1"/>
</dbReference>
<keyword evidence="7" id="KW-0732">Signal</keyword>
<dbReference type="PROSITE" id="PS51767">
    <property type="entry name" value="PEPTIDASE_A1"/>
    <property type="match status" value="1"/>
</dbReference>
<dbReference type="FunFam" id="2.40.70.10:FF:000120">
    <property type="entry name" value="Aspartic proteinase nepenthesin-2"/>
    <property type="match status" value="1"/>
</dbReference>
<sequence>MAPLPLLLFPILFFVLLAASAPSSFSKLNSTVTLHLRPLAAHVPPISDQLASLAASSLARVHHLKRPAKVNSSTTSTSLAVKLPLSPHSYGGYTVELSIGTPPQTLTFIMDTGSSLVWSPCTSRYKCSRCTFPKVDPAKIPAFIPRVSSSSKLIGCRNPKCGWIFGPDVSSQCQGCGPGSKNCSQAQACPVYIIQYGSGSTGGLLLSETLTLPGQKVPNFLVGCSVFSSAQPAGIAGFGRGRESLPVQLGASKFSYCLLSRKFDDTTASSNLVLETGSEPKSRGVSYTPFRKNPGLGGSAAFSEYYYVGLRKIIVGGKSVKIPYRYLVPGSDGAGGTIVDSGTTFTFMERPVFEAVAKEFGRQMRNYSRAKVAETQSGLGLCYDMSGKSSIGVPELVFHFKGGAKMALPLENYFVLVKSRVMCLAIITDNVVGPEVSGGPAIVLGSFQQQNHHVEYDLANDRFGFRRQSCK</sequence>
<dbReference type="AlphaFoldDB" id="A0A218XDL2"/>
<evidence type="ECO:0000256" key="7">
    <source>
        <dbReference type="SAM" id="SignalP"/>
    </source>
</evidence>
<gene>
    <name evidence="9" type="ORF">CDL15_Pgr002146</name>
</gene>
<evidence type="ECO:0000259" key="8">
    <source>
        <dbReference type="PROSITE" id="PS51767"/>
    </source>
</evidence>
<evidence type="ECO:0000256" key="6">
    <source>
        <dbReference type="PIRSR" id="PIRSR601461-1"/>
    </source>
</evidence>
<comment type="similarity">
    <text evidence="1">Belongs to the peptidase A1 family.</text>
</comment>
<keyword evidence="3" id="KW-0064">Aspartyl protease</keyword>
<dbReference type="Pfam" id="PF14543">
    <property type="entry name" value="TAXi_N"/>
    <property type="match status" value="1"/>
</dbReference>
<feature type="active site" evidence="6">
    <location>
        <position position="111"/>
    </location>
</feature>